<sequence>MSTNALDFLFPAPPLLLSRRTQVFYPGTSAASTAALQKILKDNHVKWHVFFNEKRFHNHAAHRAIAAWALGANAATLEEGYKQDCRYEKPAFKSPERITPENFNEHLGDDRFYEAYLEFFTHYVHEKGVPSALEEFIFSRKANIGTSTGANVLPVHKQPQMLSRLFTGVLHPMIHVGYGAEFHLPGMIVEGLAQTAVHKALPELLCDLSLFEEESFTAALFNKRIINEASQAIGTAFNDTITAFDKALDKVIPKALDDGLMDMVPTQPEQKPSAADEFGPSQVKGKYPTFKEDTAQYEERKPNTHHALSILEHLLIDRRLTLPPSTNPDAGPSAIHSEVTKKHGHIIAQYVNSWPIDFSRLSGSRKEAEREVASKIEEIVWVIGVLYGVGGWTDRPYSNGRFNADFLLMHLCTSSIFLPAFCDLLSPSSQMRLLKGYLMTVFTWAVARGRPKLDLEGFFSSDLSQRETEDAWGSILREGMSHHDEHVTKILRSLSLWGGLFGTRQATAGISLESTTPGTASSAPQLPERKVEGKEDTGAADAILGVYPGSPRRAAFHQESNVMPVVTMPGAEFLDGSLFLKAALLTLDRMNWDTKDSEEEREKKRSKGAEDRDEDFWDFKGFFKQGAGGGGKPIMKAKI</sequence>
<gene>
    <name evidence="3" type="ORF">CVT24_004952</name>
</gene>
<dbReference type="OrthoDB" id="10004862at2759"/>
<evidence type="ECO:0000313" key="4">
    <source>
        <dbReference type="Proteomes" id="UP000284842"/>
    </source>
</evidence>
<evidence type="ECO:0000256" key="1">
    <source>
        <dbReference type="ARBA" id="ARBA00023002"/>
    </source>
</evidence>
<dbReference type="PANTHER" id="PTHR35870:SF1">
    <property type="entry name" value="PROTEIN, PUTATIVE (AFU_ORTHOLOGUE AFUA_5G03330)-RELATED"/>
    <property type="match status" value="1"/>
</dbReference>
<comment type="caution">
    <text evidence="3">The sequence shown here is derived from an EMBL/GenBank/DDBJ whole genome shotgun (WGS) entry which is preliminary data.</text>
</comment>
<reference evidence="3 4" key="1">
    <citation type="journal article" date="2018" name="Evol. Lett.">
        <title>Horizontal gene cluster transfer increased hallucinogenic mushroom diversity.</title>
        <authorList>
            <person name="Reynolds H.T."/>
            <person name="Vijayakumar V."/>
            <person name="Gluck-Thaler E."/>
            <person name="Korotkin H.B."/>
            <person name="Matheny P.B."/>
            <person name="Slot J.C."/>
        </authorList>
    </citation>
    <scope>NUCLEOTIDE SEQUENCE [LARGE SCALE GENOMIC DNA]</scope>
    <source>
        <strain evidence="3 4">2629</strain>
    </source>
</reference>
<dbReference type="GO" id="GO:0016491">
    <property type="term" value="F:oxidoreductase activity"/>
    <property type="evidence" value="ECO:0007669"/>
    <property type="project" value="UniProtKB-KW"/>
</dbReference>
<dbReference type="STRING" id="181874.A0A409YB42"/>
<protein>
    <recommendedName>
        <fullName evidence="5">Oxidoreductase AflY</fullName>
    </recommendedName>
</protein>
<proteinExistence type="predicted"/>
<dbReference type="Proteomes" id="UP000284842">
    <property type="component" value="Unassembled WGS sequence"/>
</dbReference>
<keyword evidence="4" id="KW-1185">Reference proteome</keyword>
<evidence type="ECO:0008006" key="5">
    <source>
        <dbReference type="Google" id="ProtNLM"/>
    </source>
</evidence>
<name>A0A409YB42_9AGAR</name>
<dbReference type="PANTHER" id="PTHR35870">
    <property type="entry name" value="PROTEIN, PUTATIVE (AFU_ORTHOLOGUE AFUA_5G03330)-RELATED"/>
    <property type="match status" value="1"/>
</dbReference>
<dbReference type="AlphaFoldDB" id="A0A409YB42"/>
<feature type="region of interest" description="Disordered" evidence="2">
    <location>
        <begin position="512"/>
        <end position="535"/>
    </location>
</feature>
<dbReference type="InParanoid" id="A0A409YB42"/>
<evidence type="ECO:0000313" key="3">
    <source>
        <dbReference type="EMBL" id="PPR00213.1"/>
    </source>
</evidence>
<dbReference type="EMBL" id="NHTK01001324">
    <property type="protein sequence ID" value="PPR00213.1"/>
    <property type="molecule type" value="Genomic_DNA"/>
</dbReference>
<feature type="compositionally biased region" description="Polar residues" evidence="2">
    <location>
        <begin position="512"/>
        <end position="524"/>
    </location>
</feature>
<organism evidence="3 4">
    <name type="scientific">Panaeolus cyanescens</name>
    <dbReference type="NCBI Taxonomy" id="181874"/>
    <lineage>
        <taxon>Eukaryota</taxon>
        <taxon>Fungi</taxon>
        <taxon>Dikarya</taxon>
        <taxon>Basidiomycota</taxon>
        <taxon>Agaricomycotina</taxon>
        <taxon>Agaricomycetes</taxon>
        <taxon>Agaricomycetidae</taxon>
        <taxon>Agaricales</taxon>
        <taxon>Agaricineae</taxon>
        <taxon>Galeropsidaceae</taxon>
        <taxon>Panaeolus</taxon>
    </lineage>
</organism>
<dbReference type="Pfam" id="PF14027">
    <property type="entry name" value="Questin_oxidase"/>
    <property type="match status" value="1"/>
</dbReference>
<dbReference type="InterPro" id="IPR025337">
    <property type="entry name" value="Questin_oxidase-like"/>
</dbReference>
<accession>A0A409YB42</accession>
<keyword evidence="1" id="KW-0560">Oxidoreductase</keyword>
<evidence type="ECO:0000256" key="2">
    <source>
        <dbReference type="SAM" id="MobiDB-lite"/>
    </source>
</evidence>